<dbReference type="InterPro" id="IPR008926">
    <property type="entry name" value="RNR_R1-su_N"/>
</dbReference>
<gene>
    <name evidence="10" type="ORF">SE18_00470</name>
</gene>
<dbReference type="InterPro" id="IPR000788">
    <property type="entry name" value="RNR_lg_C"/>
</dbReference>
<comment type="caution">
    <text evidence="10">The sequence shown here is derived from an EMBL/GenBank/DDBJ whole genome shotgun (WGS) entry which is preliminary data.</text>
</comment>
<dbReference type="PANTHER" id="PTHR11573:SF6">
    <property type="entry name" value="RIBONUCLEOSIDE-DIPHOSPHATE REDUCTASE LARGE SUBUNIT"/>
    <property type="match status" value="1"/>
</dbReference>
<dbReference type="Proteomes" id="UP000050277">
    <property type="component" value="Unassembled WGS sequence"/>
</dbReference>
<feature type="domain" description="Ribonucleotide reductase large subunit" evidence="9">
    <location>
        <begin position="598"/>
        <end position="620"/>
    </location>
</feature>
<comment type="catalytic activity">
    <reaction evidence="7 8">
        <text>a 2'-deoxyribonucleoside 5'-diphosphate + [thioredoxin]-disulfide + H2O = a ribonucleoside 5'-diphosphate + [thioredoxin]-dithiol</text>
        <dbReference type="Rhea" id="RHEA:23252"/>
        <dbReference type="Rhea" id="RHEA-COMP:10698"/>
        <dbReference type="Rhea" id="RHEA-COMP:10700"/>
        <dbReference type="ChEBI" id="CHEBI:15377"/>
        <dbReference type="ChEBI" id="CHEBI:29950"/>
        <dbReference type="ChEBI" id="CHEBI:50058"/>
        <dbReference type="ChEBI" id="CHEBI:57930"/>
        <dbReference type="ChEBI" id="CHEBI:73316"/>
        <dbReference type="EC" id="1.17.4.1"/>
    </reaction>
</comment>
<evidence type="ECO:0000256" key="4">
    <source>
        <dbReference type="ARBA" id="ARBA00023002"/>
    </source>
</evidence>
<keyword evidence="4 8" id="KW-0560">Oxidoreductase</keyword>
<dbReference type="NCBIfam" id="TIGR02506">
    <property type="entry name" value="NrdE_NrdA"/>
    <property type="match status" value="1"/>
</dbReference>
<dbReference type="EC" id="1.17.4.1" evidence="8"/>
<dbReference type="Pfam" id="PF02867">
    <property type="entry name" value="Ribonuc_red_lgC"/>
    <property type="match status" value="1"/>
</dbReference>
<protein>
    <recommendedName>
        <fullName evidence="8">Ribonucleoside-diphosphate reductase</fullName>
        <ecNumber evidence="8">1.17.4.1</ecNumber>
    </recommendedName>
</protein>
<evidence type="ECO:0000256" key="6">
    <source>
        <dbReference type="ARBA" id="ARBA00024942"/>
    </source>
</evidence>
<keyword evidence="3" id="KW-0067">ATP-binding</keyword>
<evidence type="ECO:0000256" key="5">
    <source>
        <dbReference type="ARBA" id="ARBA00023116"/>
    </source>
</evidence>
<evidence type="ECO:0000256" key="1">
    <source>
        <dbReference type="ARBA" id="ARBA00010406"/>
    </source>
</evidence>
<dbReference type="OrthoDB" id="9762933at2"/>
<accession>A0A0P6YE44</accession>
<reference evidence="10 11" key="1">
    <citation type="submission" date="2015-07" db="EMBL/GenBank/DDBJ databases">
        <title>Whole genome sequence of Herpetosiphon geysericola DSM 7119.</title>
        <authorList>
            <person name="Hemp J."/>
            <person name="Ward L.M."/>
            <person name="Pace L.A."/>
            <person name="Fischer W.W."/>
        </authorList>
    </citation>
    <scope>NUCLEOTIDE SEQUENCE [LARGE SCALE GENOMIC DNA]</scope>
    <source>
        <strain evidence="10 11">DSM 7119</strain>
    </source>
</reference>
<evidence type="ECO:0000313" key="10">
    <source>
        <dbReference type="EMBL" id="KPL91871.1"/>
    </source>
</evidence>
<dbReference type="FunFam" id="3.20.70.20:FF:000009">
    <property type="entry name" value="Ribonucleoside-diphosphate reductase"/>
    <property type="match status" value="1"/>
</dbReference>
<dbReference type="NCBIfam" id="NF005544">
    <property type="entry name" value="PRK07207.1"/>
    <property type="match status" value="1"/>
</dbReference>
<evidence type="ECO:0000256" key="3">
    <source>
        <dbReference type="ARBA" id="ARBA00022840"/>
    </source>
</evidence>
<dbReference type="RefSeq" id="WP_054532452.1">
    <property type="nucleotide sequence ID" value="NZ_LGKP01000003.1"/>
</dbReference>
<dbReference type="GO" id="GO:0004748">
    <property type="term" value="F:ribonucleoside-diphosphate reductase activity, thioredoxin disulfide as acceptor"/>
    <property type="evidence" value="ECO:0007669"/>
    <property type="project" value="UniProtKB-EC"/>
</dbReference>
<dbReference type="PROSITE" id="PS00089">
    <property type="entry name" value="RIBORED_LARGE"/>
    <property type="match status" value="1"/>
</dbReference>
<sequence length="806" mass="89611">MNVIEVELRATSEQATWLLQLLAEACSAYPQTTDANQLWQAANLSFYPNMTAGEQLQACILTARSWIEQEPDYSFVAAALLASQLNCEVFGEYLAGSAVATRCPTAFIQYIQAGIEQGLLDPQLAKFDLARLAAAIVPERDALLAYPGLQTLYDRYFIQWAGLRRELPQFFWMRVAMGLALNEADREAQTLRFYELLSQFYFTSATPTLFNAATTHPQLSSCYLSTVGDDLEAIFWGISDNAMLSKWAGGLGNDWTPVRALGAPIHGTNGVSQGVIPFLKIVNDTAIAVNQGGKRKGAVCAYLEAWHADIEDFLDLRKPTGDERRRTHDMHTALWIPDLLMERVLSNGTWTLFSPDEVPDLHDLYGQAFALRYAEYEALAAQGLLRSARQVEALGLWRKILTRLFETGHPWITWKDAANLRSPQDHVGVIHSSNLCTEILLNTSADEIAVCNLGSINLAAHIRDGALDLETLRTTVTTAVRMLDNVIDINFYPRPQAAQANARHRPIGLGLMGFQDALYGLNISYASQAAVEFADRSMEAIAYFAVAASIDLAIERGAYPSFRGSKWDRGILPIDSLALLADQRSTKPELDHSSHYDWQPLRQALAEHGIRNSNLLAIAPTATIANIVGTSQSIEPTYRHLYVKSNLSGDFTTVNWALVAALKARGLWDADLLAELKYYDGAISQIERIPAELKAQFLTAFEIAPEWLIACAARRQKWIDMGQSLNLYVAETSGKRLNEIYLTAWRMGLKTTYYLRTLAATQIEKSTLDINRFGVQPRWMRNVSESASVLADNFCPIDDPSCEACE</sequence>
<dbReference type="SUPFAM" id="SSF48168">
    <property type="entry name" value="R1 subunit of ribonucleotide reductase, N-terminal domain"/>
    <property type="match status" value="1"/>
</dbReference>
<dbReference type="PATRIC" id="fig|70996.4.peg.1363"/>
<keyword evidence="2" id="KW-0547">Nucleotide-binding</keyword>
<dbReference type="Pfam" id="PF00317">
    <property type="entry name" value="Ribonuc_red_lgN"/>
    <property type="match status" value="1"/>
</dbReference>
<keyword evidence="11" id="KW-1185">Reference proteome</keyword>
<dbReference type="InterPro" id="IPR013346">
    <property type="entry name" value="NrdE_NrdA_C"/>
</dbReference>
<dbReference type="Gene3D" id="3.20.70.20">
    <property type="match status" value="1"/>
</dbReference>
<dbReference type="InterPro" id="IPR013509">
    <property type="entry name" value="RNR_lsu_N"/>
</dbReference>
<dbReference type="STRING" id="70996.SE18_00470"/>
<dbReference type="PANTHER" id="PTHR11573">
    <property type="entry name" value="RIBONUCLEOSIDE-DIPHOSPHATE REDUCTASE LARGE CHAIN"/>
    <property type="match status" value="1"/>
</dbReference>
<comment type="similarity">
    <text evidence="1 8">Belongs to the ribonucleoside diphosphate reductase large chain family.</text>
</comment>
<proteinExistence type="inferred from homology"/>
<dbReference type="GO" id="GO:0005971">
    <property type="term" value="C:ribonucleoside-diphosphate reductase complex"/>
    <property type="evidence" value="ECO:0007669"/>
    <property type="project" value="TreeGrafter"/>
</dbReference>
<name>A0A0P6YE44_9CHLR</name>
<dbReference type="UniPathway" id="UPA00326"/>
<evidence type="ECO:0000313" key="11">
    <source>
        <dbReference type="Proteomes" id="UP000050277"/>
    </source>
</evidence>
<dbReference type="CDD" id="cd01679">
    <property type="entry name" value="RNR_I"/>
    <property type="match status" value="1"/>
</dbReference>
<comment type="function">
    <text evidence="6 8">Provides the precursors necessary for DNA synthesis. Catalyzes the biosynthesis of deoxyribonucleotides from the corresponding ribonucleotides.</text>
</comment>
<dbReference type="GO" id="GO:0005524">
    <property type="term" value="F:ATP binding"/>
    <property type="evidence" value="ECO:0007669"/>
    <property type="project" value="UniProtKB-KW"/>
</dbReference>
<dbReference type="AlphaFoldDB" id="A0A0P6YE44"/>
<evidence type="ECO:0000256" key="2">
    <source>
        <dbReference type="ARBA" id="ARBA00022741"/>
    </source>
</evidence>
<dbReference type="PRINTS" id="PR01183">
    <property type="entry name" value="RIBORDTASEM1"/>
</dbReference>
<evidence type="ECO:0000256" key="7">
    <source>
        <dbReference type="ARBA" id="ARBA00047754"/>
    </source>
</evidence>
<dbReference type="SUPFAM" id="SSF51998">
    <property type="entry name" value="PFL-like glycyl radical enzymes"/>
    <property type="match status" value="1"/>
</dbReference>
<evidence type="ECO:0000259" key="9">
    <source>
        <dbReference type="PROSITE" id="PS00089"/>
    </source>
</evidence>
<keyword evidence="5 8" id="KW-0215">Deoxyribonucleotide synthesis</keyword>
<dbReference type="EMBL" id="LGKP01000003">
    <property type="protein sequence ID" value="KPL91871.1"/>
    <property type="molecule type" value="Genomic_DNA"/>
</dbReference>
<evidence type="ECO:0000256" key="8">
    <source>
        <dbReference type="RuleBase" id="RU003410"/>
    </source>
</evidence>
<dbReference type="InterPro" id="IPR039718">
    <property type="entry name" value="Rrm1"/>
</dbReference>
<organism evidence="10 11">
    <name type="scientific">Herpetosiphon geysericola</name>
    <dbReference type="NCBI Taxonomy" id="70996"/>
    <lineage>
        <taxon>Bacteria</taxon>
        <taxon>Bacillati</taxon>
        <taxon>Chloroflexota</taxon>
        <taxon>Chloroflexia</taxon>
        <taxon>Herpetosiphonales</taxon>
        <taxon>Herpetosiphonaceae</taxon>
        <taxon>Herpetosiphon</taxon>
    </lineage>
</organism>
<dbReference type="GO" id="GO:0009263">
    <property type="term" value="P:deoxyribonucleotide biosynthetic process"/>
    <property type="evidence" value="ECO:0007669"/>
    <property type="project" value="UniProtKB-KW"/>
</dbReference>